<reference evidence="1" key="1">
    <citation type="journal article" date="2009" name="Nature">
        <title>The Sorghum bicolor genome and the diversification of grasses.</title>
        <authorList>
            <person name="Paterson A.H."/>
            <person name="Bowers J.E."/>
            <person name="Bruggmann R."/>
            <person name="Dubchak I."/>
            <person name="Grimwood J."/>
            <person name="Gundlach H."/>
            <person name="Haberer G."/>
            <person name="Hellsten U."/>
            <person name="Mitros T."/>
            <person name="Poliakov A."/>
            <person name="Schmutz J."/>
            <person name="Spannagl M."/>
            <person name="Tang H."/>
            <person name="Wang X."/>
            <person name="Wicker T."/>
            <person name="Bharti A.K."/>
            <person name="Chapman J."/>
            <person name="Feltus F.A."/>
            <person name="Gowik U."/>
            <person name="Grigoriev I.V."/>
            <person name="Lyons E."/>
            <person name="Maher C.A."/>
            <person name="Martis M."/>
            <person name="Narechania A."/>
            <person name="Otillar R.P."/>
            <person name="Penning B.W."/>
            <person name="Salamov A.A."/>
            <person name="Wang Y."/>
            <person name="Zhang L."/>
            <person name="Carpita N.C."/>
            <person name="Freeling M."/>
            <person name="Gingle A.R."/>
            <person name="Hash C.T."/>
            <person name="Keller B."/>
            <person name="Klein P."/>
            <person name="Kresovich S."/>
            <person name="McCann M.C."/>
            <person name="Ming R."/>
            <person name="Peterson D.G."/>
            <person name="Mehboob-ur-Rahman"/>
            <person name="Ware D."/>
            <person name="Westhoff P."/>
            <person name="Mayer K.F."/>
            <person name="Messing J."/>
            <person name="Rokhsar D.S."/>
        </authorList>
    </citation>
    <scope>NUCLEOTIDE SEQUENCE [LARGE SCALE GENOMIC DNA]</scope>
</reference>
<proteinExistence type="predicted"/>
<sequence>MEKGSFWWKDILRLNTQYRAVAICTPNKGDTISFWYDFIDGVIHSAVYPNLMSYAKDAHVSLWKLRRNSEDLLDCFKLPMSRAAYNEFLQLQNKVDLMTPIRQEGKDKWVFIWGQQEYAS</sequence>
<name>C6JSN8_SORBI</name>
<dbReference type="EMBL" id="GL004291">
    <property type="protein sequence ID" value="EES20341.1"/>
    <property type="molecule type" value="Genomic_DNA"/>
</dbReference>
<organism evidence="1">
    <name type="scientific">Sorghum bicolor</name>
    <name type="common">Sorghum</name>
    <name type="synonym">Sorghum vulgare</name>
    <dbReference type="NCBI Taxonomy" id="4558"/>
    <lineage>
        <taxon>Eukaryota</taxon>
        <taxon>Viridiplantae</taxon>
        <taxon>Streptophyta</taxon>
        <taxon>Embryophyta</taxon>
        <taxon>Tracheophyta</taxon>
        <taxon>Spermatophyta</taxon>
        <taxon>Magnoliopsida</taxon>
        <taxon>Liliopsida</taxon>
        <taxon>Poales</taxon>
        <taxon>Poaceae</taxon>
        <taxon>PACMAD clade</taxon>
        <taxon>Panicoideae</taxon>
        <taxon>Andropogonodae</taxon>
        <taxon>Andropogoneae</taxon>
        <taxon>Sorghinae</taxon>
        <taxon>Sorghum</taxon>
    </lineage>
</organism>
<protein>
    <recommendedName>
        <fullName evidence="2">Reverse transcriptase zinc-binding domain-containing protein</fullName>
    </recommendedName>
</protein>
<dbReference type="AlphaFoldDB" id="C6JSN8"/>
<evidence type="ECO:0008006" key="2">
    <source>
        <dbReference type="Google" id="ProtNLM"/>
    </source>
</evidence>
<gene>
    <name evidence="1" type="primary">Sb1703s002010</name>
    <name evidence="1" type="ORF">SORBIDRAFT_1703s002010</name>
</gene>
<dbReference type="HOGENOM" id="CLU_2216769_0_0_1"/>
<evidence type="ECO:0000313" key="1">
    <source>
        <dbReference type="EMBL" id="EES20341.1"/>
    </source>
</evidence>
<accession>C6JSN8</accession>
<feature type="non-terminal residue" evidence="1">
    <location>
        <position position="120"/>
    </location>
</feature>